<dbReference type="OrthoDB" id="2505950at2759"/>
<evidence type="ECO:0000256" key="1">
    <source>
        <dbReference type="SAM" id="MobiDB-lite"/>
    </source>
</evidence>
<evidence type="ECO:0000313" key="3">
    <source>
        <dbReference type="EMBL" id="PPQ91269.1"/>
    </source>
</evidence>
<keyword evidence="2" id="KW-0472">Membrane</keyword>
<dbReference type="EMBL" id="NHYD01001402">
    <property type="protein sequence ID" value="PPQ91269.1"/>
    <property type="molecule type" value="Genomic_DNA"/>
</dbReference>
<comment type="caution">
    <text evidence="3">The sequence shown here is derived from an EMBL/GenBank/DDBJ whole genome shotgun (WGS) entry which is preliminary data.</text>
</comment>
<evidence type="ECO:0000313" key="4">
    <source>
        <dbReference type="Proteomes" id="UP000283269"/>
    </source>
</evidence>
<gene>
    <name evidence="3" type="ORF">CVT25_006212</name>
</gene>
<keyword evidence="2" id="KW-1133">Transmembrane helix</keyword>
<protein>
    <submittedName>
        <fullName evidence="3">Uncharacterized protein</fullName>
    </submittedName>
</protein>
<feature type="region of interest" description="Disordered" evidence="1">
    <location>
        <begin position="80"/>
        <end position="131"/>
    </location>
</feature>
<proteinExistence type="predicted"/>
<keyword evidence="4" id="KW-1185">Reference proteome</keyword>
<feature type="compositionally biased region" description="Low complexity" evidence="1">
    <location>
        <begin position="106"/>
        <end position="116"/>
    </location>
</feature>
<accession>A0A409XKH1</accession>
<reference evidence="3 4" key="1">
    <citation type="journal article" date="2018" name="Evol. Lett.">
        <title>Horizontal gene cluster transfer increased hallucinogenic mushroom diversity.</title>
        <authorList>
            <person name="Reynolds H.T."/>
            <person name="Vijayakumar V."/>
            <person name="Gluck-Thaler E."/>
            <person name="Korotkin H.B."/>
            <person name="Matheny P.B."/>
            <person name="Slot J.C."/>
        </authorList>
    </citation>
    <scope>NUCLEOTIDE SEQUENCE [LARGE SCALE GENOMIC DNA]</scope>
    <source>
        <strain evidence="3 4">2631</strain>
    </source>
</reference>
<dbReference type="AlphaFoldDB" id="A0A409XKH1"/>
<sequence length="131" mass="13829">MAGWVDFLSLIATVAVFGGIVYGIIFVVQSINDGLTSTKASLKSRGLDVSASGVSVKTSKRFGREDYVDATQRGIVKAMGASSFRRNDSSSTASATAPPQIQRTDSAASIRSTGSSSEEKKKKKSIFGKKQ</sequence>
<dbReference type="Proteomes" id="UP000283269">
    <property type="component" value="Unassembled WGS sequence"/>
</dbReference>
<organism evidence="3 4">
    <name type="scientific">Psilocybe cyanescens</name>
    <dbReference type="NCBI Taxonomy" id="93625"/>
    <lineage>
        <taxon>Eukaryota</taxon>
        <taxon>Fungi</taxon>
        <taxon>Dikarya</taxon>
        <taxon>Basidiomycota</taxon>
        <taxon>Agaricomycotina</taxon>
        <taxon>Agaricomycetes</taxon>
        <taxon>Agaricomycetidae</taxon>
        <taxon>Agaricales</taxon>
        <taxon>Agaricineae</taxon>
        <taxon>Strophariaceae</taxon>
        <taxon>Psilocybe</taxon>
    </lineage>
</organism>
<keyword evidence="2" id="KW-0812">Transmembrane</keyword>
<evidence type="ECO:0000256" key="2">
    <source>
        <dbReference type="SAM" id="Phobius"/>
    </source>
</evidence>
<dbReference type="InParanoid" id="A0A409XKH1"/>
<name>A0A409XKH1_PSICY</name>
<feature type="transmembrane region" description="Helical" evidence="2">
    <location>
        <begin position="7"/>
        <end position="28"/>
    </location>
</feature>
<feature type="compositionally biased region" description="Basic residues" evidence="1">
    <location>
        <begin position="121"/>
        <end position="131"/>
    </location>
</feature>